<gene>
    <name evidence="6" type="ORF">WJX74_008940</name>
</gene>
<comment type="caution">
    <text evidence="6">The sequence shown here is derived from an EMBL/GenBank/DDBJ whole genome shotgun (WGS) entry which is preliminary data.</text>
</comment>
<feature type="domain" description="Atg6/beclin coiled-coil" evidence="5">
    <location>
        <begin position="93"/>
        <end position="221"/>
    </location>
</feature>
<feature type="coiled-coil region" evidence="2">
    <location>
        <begin position="96"/>
        <end position="130"/>
    </location>
</feature>
<dbReference type="Pfam" id="PF04111">
    <property type="entry name" value="APG6"/>
    <property type="match status" value="1"/>
</dbReference>
<evidence type="ECO:0000256" key="1">
    <source>
        <dbReference type="ARBA" id="ARBA00005965"/>
    </source>
</evidence>
<keyword evidence="7" id="KW-1185">Reference proteome</keyword>
<dbReference type="AlphaFoldDB" id="A0AAW1S6S0"/>
<dbReference type="EMBL" id="JALJOS010000003">
    <property type="protein sequence ID" value="KAK9841624.1"/>
    <property type="molecule type" value="Genomic_DNA"/>
</dbReference>
<dbReference type="Pfam" id="PF17675">
    <property type="entry name" value="APG6_N"/>
    <property type="match status" value="1"/>
</dbReference>
<feature type="coiled-coil region" evidence="2">
    <location>
        <begin position="158"/>
        <end position="227"/>
    </location>
</feature>
<name>A0AAW1S6S0_9CHLO</name>
<evidence type="ECO:0000256" key="3">
    <source>
        <dbReference type="SAM" id="MobiDB-lite"/>
    </source>
</evidence>
<organism evidence="6 7">
    <name type="scientific">Apatococcus lobatus</name>
    <dbReference type="NCBI Taxonomy" id="904363"/>
    <lineage>
        <taxon>Eukaryota</taxon>
        <taxon>Viridiplantae</taxon>
        <taxon>Chlorophyta</taxon>
        <taxon>core chlorophytes</taxon>
        <taxon>Trebouxiophyceae</taxon>
        <taxon>Chlorellales</taxon>
        <taxon>Chlorellaceae</taxon>
        <taxon>Apatococcus</taxon>
    </lineage>
</organism>
<dbReference type="GO" id="GO:0043548">
    <property type="term" value="F:phosphatidylinositol 3-kinase binding"/>
    <property type="evidence" value="ECO:0007669"/>
    <property type="project" value="TreeGrafter"/>
</dbReference>
<dbReference type="GO" id="GO:0000407">
    <property type="term" value="C:phagophore assembly site"/>
    <property type="evidence" value="ECO:0007669"/>
    <property type="project" value="TreeGrafter"/>
</dbReference>
<evidence type="ECO:0008006" key="8">
    <source>
        <dbReference type="Google" id="ProtNLM"/>
    </source>
</evidence>
<proteinExistence type="inferred from homology"/>
<evidence type="ECO:0000259" key="5">
    <source>
        <dbReference type="Pfam" id="PF17675"/>
    </source>
</evidence>
<dbReference type="PANTHER" id="PTHR12768:SF4">
    <property type="entry name" value="BECLIN-1"/>
    <property type="match status" value="1"/>
</dbReference>
<dbReference type="InterPro" id="IPR040455">
    <property type="entry name" value="Atg6_BARA"/>
</dbReference>
<dbReference type="GO" id="GO:0030674">
    <property type="term" value="F:protein-macromolecule adaptor activity"/>
    <property type="evidence" value="ECO:0007669"/>
    <property type="project" value="TreeGrafter"/>
</dbReference>
<keyword evidence="2" id="KW-0175">Coiled coil</keyword>
<dbReference type="GO" id="GO:0000045">
    <property type="term" value="P:autophagosome assembly"/>
    <property type="evidence" value="ECO:0007669"/>
    <property type="project" value="TreeGrafter"/>
</dbReference>
<dbReference type="GO" id="GO:0034271">
    <property type="term" value="C:phosphatidylinositol 3-kinase complex, class III, type I"/>
    <property type="evidence" value="ECO:0007669"/>
    <property type="project" value="TreeGrafter"/>
</dbReference>
<evidence type="ECO:0000313" key="6">
    <source>
        <dbReference type="EMBL" id="KAK9841624.1"/>
    </source>
</evidence>
<dbReference type="InterPro" id="IPR007243">
    <property type="entry name" value="Atg6/Beclin"/>
</dbReference>
<comment type="similarity">
    <text evidence="1">Belongs to the beclin family.</text>
</comment>
<accession>A0AAW1S6S0</accession>
<dbReference type="InterPro" id="IPR038274">
    <property type="entry name" value="Atg6/Beclin_C_sf"/>
</dbReference>
<dbReference type="PANTHER" id="PTHR12768">
    <property type="entry name" value="BECLIN 1"/>
    <property type="match status" value="1"/>
</dbReference>
<evidence type="ECO:0000313" key="7">
    <source>
        <dbReference type="Proteomes" id="UP001438707"/>
    </source>
</evidence>
<sequence>MASMQLEESFVLLDSRARKGPQGNQVSAPAGSRNRNLEESFVLLAGASTMHRQGSPEPQLPPSGIPMQNLDDKFQQMAHVFEIASSETKVDQPLCLECSRDVVKQVDESIKEAEDDIAAYQAALDSLQQEELQPMSSADFDAEMAAAREAEAGERLRAARLRTEADQAELELSQLQEAAADLQSLEQRYWHDLNDFQRQLQVHVEDRDALLSQIDNSTSQLERLRNVNVLTDLFFIWHQGPFGTISGFRLGKTPTVGVAWTEINAAWGQAVLLLHTLAQICKLNFSTAQLKPFGSFPRMIDTRGSLPLFGPVNRITCGKFDAAMSLFLQCLKEFADFATMRDRTAGRPQPFELIYAIDADKVGGMGIRLAWTSDAKWTKALKFMLVNLKYCLKWVVAHEGLSPAASQQSSPSIGQSQSA</sequence>
<protein>
    <recommendedName>
        <fullName evidence="8">Beclin 1</fullName>
    </recommendedName>
</protein>
<dbReference type="Gene3D" id="1.10.418.40">
    <property type="entry name" value="Autophagy protein 6/Beclin 1"/>
    <property type="match status" value="1"/>
</dbReference>
<evidence type="ECO:0000259" key="4">
    <source>
        <dbReference type="Pfam" id="PF04111"/>
    </source>
</evidence>
<reference evidence="6 7" key="1">
    <citation type="journal article" date="2024" name="Nat. Commun.">
        <title>Phylogenomics reveals the evolutionary origins of lichenization in chlorophyte algae.</title>
        <authorList>
            <person name="Puginier C."/>
            <person name="Libourel C."/>
            <person name="Otte J."/>
            <person name="Skaloud P."/>
            <person name="Haon M."/>
            <person name="Grisel S."/>
            <person name="Petersen M."/>
            <person name="Berrin J.G."/>
            <person name="Delaux P.M."/>
            <person name="Dal Grande F."/>
            <person name="Keller J."/>
        </authorList>
    </citation>
    <scope>NUCLEOTIDE SEQUENCE [LARGE SCALE GENOMIC DNA]</scope>
    <source>
        <strain evidence="6 7">SAG 2145</strain>
    </source>
</reference>
<dbReference type="Proteomes" id="UP001438707">
    <property type="component" value="Unassembled WGS sequence"/>
</dbReference>
<dbReference type="GO" id="GO:0006995">
    <property type="term" value="P:cellular response to nitrogen starvation"/>
    <property type="evidence" value="ECO:0007669"/>
    <property type="project" value="TreeGrafter"/>
</dbReference>
<dbReference type="GO" id="GO:0000423">
    <property type="term" value="P:mitophagy"/>
    <property type="evidence" value="ECO:0007669"/>
    <property type="project" value="TreeGrafter"/>
</dbReference>
<dbReference type="GO" id="GO:0045324">
    <property type="term" value="P:late endosome to vacuole transport"/>
    <property type="evidence" value="ECO:0007669"/>
    <property type="project" value="TreeGrafter"/>
</dbReference>
<evidence type="ECO:0000256" key="2">
    <source>
        <dbReference type="SAM" id="Coils"/>
    </source>
</evidence>
<feature type="domain" description="Atg6 BARA" evidence="4">
    <location>
        <begin position="224"/>
        <end position="396"/>
    </location>
</feature>
<dbReference type="GO" id="GO:0034272">
    <property type="term" value="C:phosphatidylinositol 3-kinase complex, class III, type II"/>
    <property type="evidence" value="ECO:0007669"/>
    <property type="project" value="TreeGrafter"/>
</dbReference>
<feature type="region of interest" description="Disordered" evidence="3">
    <location>
        <begin position="13"/>
        <end position="32"/>
    </location>
</feature>
<dbReference type="InterPro" id="IPR041691">
    <property type="entry name" value="Atg6/beclin_CC"/>
</dbReference>